<evidence type="ECO:0000313" key="5">
    <source>
        <dbReference type="Proteomes" id="UP000288216"/>
    </source>
</evidence>
<dbReference type="STRING" id="75743.A0A401NJL3"/>
<dbReference type="AlphaFoldDB" id="A0A401NJL3"/>
<evidence type="ECO:0000256" key="2">
    <source>
        <dbReference type="SAM" id="Coils"/>
    </source>
</evidence>
<feature type="region of interest" description="Disordered" evidence="3">
    <location>
        <begin position="363"/>
        <end position="599"/>
    </location>
</feature>
<dbReference type="PANTHER" id="PTHR23166:SF7">
    <property type="entry name" value="LEUCINE ZIPPER PROTEIN 1"/>
    <property type="match status" value="1"/>
</dbReference>
<feature type="compositionally biased region" description="Polar residues" evidence="3">
    <location>
        <begin position="1070"/>
        <end position="1080"/>
    </location>
</feature>
<evidence type="ECO:0000313" key="4">
    <source>
        <dbReference type="EMBL" id="GCB61066.1"/>
    </source>
</evidence>
<gene>
    <name evidence="4" type="ORF">scyTo_0009276</name>
</gene>
<dbReference type="OMA" id="EREITPW"/>
<feature type="region of interest" description="Disordered" evidence="3">
    <location>
        <begin position="1031"/>
        <end position="1080"/>
    </location>
</feature>
<keyword evidence="1 2" id="KW-0175">Coiled coil</keyword>
<dbReference type="EMBL" id="BFAA01003744">
    <property type="protein sequence ID" value="GCB61066.1"/>
    <property type="molecule type" value="Genomic_DNA"/>
</dbReference>
<feature type="region of interest" description="Disordered" evidence="3">
    <location>
        <begin position="771"/>
        <end position="792"/>
    </location>
</feature>
<keyword evidence="5" id="KW-1185">Reference proteome</keyword>
<feature type="compositionally biased region" description="Basic and acidic residues" evidence="3">
    <location>
        <begin position="517"/>
        <end position="529"/>
    </location>
</feature>
<feature type="coiled-coil region" evidence="2">
    <location>
        <begin position="12"/>
        <end position="223"/>
    </location>
</feature>
<feature type="compositionally biased region" description="Polar residues" evidence="3">
    <location>
        <begin position="881"/>
        <end position="892"/>
    </location>
</feature>
<feature type="region of interest" description="Disordered" evidence="3">
    <location>
        <begin position="915"/>
        <end position="934"/>
    </location>
</feature>
<feature type="compositionally biased region" description="Basic and acidic residues" evidence="3">
    <location>
        <begin position="471"/>
        <end position="485"/>
    </location>
</feature>
<feature type="compositionally biased region" description="Basic and acidic residues" evidence="3">
    <location>
        <begin position="407"/>
        <end position="418"/>
    </location>
</feature>
<proteinExistence type="predicted"/>
<feature type="compositionally biased region" description="Polar residues" evidence="3">
    <location>
        <begin position="545"/>
        <end position="556"/>
    </location>
</feature>
<dbReference type="InterPro" id="IPR050719">
    <property type="entry name" value="Cortactin-Actin_Reg"/>
</dbReference>
<feature type="compositionally biased region" description="Basic and acidic residues" evidence="3">
    <location>
        <begin position="363"/>
        <end position="383"/>
    </location>
</feature>
<reference evidence="4 5" key="1">
    <citation type="journal article" date="2018" name="Nat. Ecol. Evol.">
        <title>Shark genomes provide insights into elasmobranch evolution and the origin of vertebrates.</title>
        <authorList>
            <person name="Hara Y"/>
            <person name="Yamaguchi K"/>
            <person name="Onimaru K"/>
            <person name="Kadota M"/>
            <person name="Koyanagi M"/>
            <person name="Keeley SD"/>
            <person name="Tatsumi K"/>
            <person name="Tanaka K"/>
            <person name="Motone F"/>
            <person name="Kageyama Y"/>
            <person name="Nozu R"/>
            <person name="Adachi N"/>
            <person name="Nishimura O"/>
            <person name="Nakagawa R"/>
            <person name="Tanegashima C"/>
            <person name="Kiyatake I"/>
            <person name="Matsumoto R"/>
            <person name="Murakumo K"/>
            <person name="Nishida K"/>
            <person name="Terakita A"/>
            <person name="Kuratani S"/>
            <person name="Sato K"/>
            <person name="Hyodo S Kuraku.S."/>
        </authorList>
    </citation>
    <scope>NUCLEOTIDE SEQUENCE [LARGE SCALE GENOMIC DNA]</scope>
</reference>
<protein>
    <recommendedName>
        <fullName evidence="6">Leucine zipper protein 1</fullName>
    </recommendedName>
</protein>
<accession>A0A401NJL3</accession>
<organism evidence="4 5">
    <name type="scientific">Scyliorhinus torazame</name>
    <name type="common">Cloudy catshark</name>
    <name type="synonym">Catulus torazame</name>
    <dbReference type="NCBI Taxonomy" id="75743"/>
    <lineage>
        <taxon>Eukaryota</taxon>
        <taxon>Metazoa</taxon>
        <taxon>Chordata</taxon>
        <taxon>Craniata</taxon>
        <taxon>Vertebrata</taxon>
        <taxon>Chondrichthyes</taxon>
        <taxon>Elasmobranchii</taxon>
        <taxon>Galeomorphii</taxon>
        <taxon>Galeoidea</taxon>
        <taxon>Carcharhiniformes</taxon>
        <taxon>Scyliorhinidae</taxon>
        <taxon>Scyliorhinus</taxon>
    </lineage>
</organism>
<evidence type="ECO:0000256" key="3">
    <source>
        <dbReference type="SAM" id="MobiDB-lite"/>
    </source>
</evidence>
<evidence type="ECO:0008006" key="6">
    <source>
        <dbReference type="Google" id="ProtNLM"/>
    </source>
</evidence>
<feature type="region of interest" description="Disordered" evidence="3">
    <location>
        <begin position="806"/>
        <end position="893"/>
    </location>
</feature>
<dbReference type="Proteomes" id="UP000288216">
    <property type="component" value="Unassembled WGS sequence"/>
</dbReference>
<evidence type="ECO:0000256" key="1">
    <source>
        <dbReference type="ARBA" id="ARBA00023054"/>
    </source>
</evidence>
<feature type="compositionally biased region" description="Basic and acidic residues" evidence="3">
    <location>
        <begin position="1031"/>
        <end position="1048"/>
    </location>
</feature>
<dbReference type="PANTHER" id="PTHR23166">
    <property type="entry name" value="FILAMIN/GPBP-INTERACTING PROTEIN"/>
    <property type="match status" value="1"/>
</dbReference>
<feature type="compositionally biased region" description="Polar residues" evidence="3">
    <location>
        <begin position="506"/>
        <end position="516"/>
    </location>
</feature>
<feature type="compositionally biased region" description="Polar residues" evidence="3">
    <location>
        <begin position="568"/>
        <end position="599"/>
    </location>
</feature>
<feature type="compositionally biased region" description="Low complexity" evidence="3">
    <location>
        <begin position="777"/>
        <end position="788"/>
    </location>
</feature>
<feature type="region of interest" description="Disordered" evidence="3">
    <location>
        <begin position="612"/>
        <end position="654"/>
    </location>
</feature>
<name>A0A401NJL3_SCYTO</name>
<feature type="compositionally biased region" description="Polar residues" evidence="3">
    <location>
        <begin position="434"/>
        <end position="452"/>
    </location>
</feature>
<feature type="compositionally biased region" description="Acidic residues" evidence="3">
    <location>
        <begin position="816"/>
        <end position="825"/>
    </location>
</feature>
<dbReference type="OrthoDB" id="9946011at2759"/>
<feature type="coiled-coil region" evidence="2">
    <location>
        <begin position="291"/>
        <end position="342"/>
    </location>
</feature>
<sequence>MTDTMSLKETSNRQLRLKLTSLGRRVDELEEATRNLHRTEDELMDLQDKVIQTEGSNSSLLSEVDILRKRVLTIEGKDEEVRKAEDMCRNLKEKLEAEVKLSKDLKVEIEKLQDRMAELEKLEEVFSKSKSDCTQLCHSLNEEKNLTRKLITELEALRARVKELESTESRLDRSERNIIEELEKLKSITVILAEERKSMSETLKQNEQVIQDLTKKLEQNNKMNTDQSRNTSNLRTNVNEKTYHYSGDRGDLRIEENLTTGLSPKGNLAKKGLDSLNITHNVGLRNKGGQEGQEDNKIKDLTQEIEKLKKRLKLLEMVEEDLKKTEAKHNELQEKFLSEQNKTKMLVDQIEEMKLQMARNKALENGETAHQEIRIRSRQDKTKYRSVAAETQVLKEKTHEVSYQPRSQREKVRNRDLLLEDDNMGKGYRRPLSPSASRRFQRPSSNPRTTACSEKKSEDKSSANSYGSVQKDQDLHPEKLKKPREPPSVLSRYPPAANETNVKRPWNTQSKQSENGPKSKPEKSSRDYSDLEQSSALPERRRKTLSNLQNSENENMTAKDEFNDSGEDSLSTGSTISLVNGTVPSYRSHTTSPISNSEPRNACLVEVEVPLSTSGESNAAKTAVKLPTREEPDTMTEVTSVTPRPRRSKYLHSSRSQDMGMENIEMKCNTDREPLKYKNTEAIASEDVTVNQNPGPELKRVCSPREGLRSKAIIKPAIIAIDKKEVMTTGIEPSAGDHRLSPKTVPNKVTSSITILPSDLPFQRVSNTAIPKEKHTSTSNITISSSETPLQRSNLSIPYEISIRRSDITMKPSESDSSDEDETESVSEVSVSSSITIKSPEYMDDDSSVSSYTARRRYRTANRAETEPKNLSMDPPERASWRSSRTVAQSESTKYENDLGMDFSRVTVRKANRTTVSNEAGERNCSARGSLTDGYTKKLNNFSNSLDLVESKSSLTPETAPHRSYSSATENIIRRKPNTTVASKVADWNNTCSLTGQDSSDMHSALNSSLPSKRREIAKQILTDIATERMPRSETVGKRQSVKLELRRNPAGSPTHQTGTRTEDKAPIGTLSQIRMTSRR</sequence>
<comment type="caution">
    <text evidence="4">The sequence shown here is derived from an EMBL/GenBank/DDBJ whole genome shotgun (WGS) entry which is preliminary data.</text>
</comment>